<evidence type="ECO:0000256" key="9">
    <source>
        <dbReference type="ARBA" id="ARBA00037922"/>
    </source>
</evidence>
<name>A0A7C1P7U9_9HYPH</name>
<dbReference type="GO" id="GO:0016726">
    <property type="term" value="F:oxidoreductase activity, acting on CH or CH2 groups, NAD or NADP as acceptor"/>
    <property type="evidence" value="ECO:0007669"/>
    <property type="project" value="UniProtKB-UniRule"/>
</dbReference>
<dbReference type="InterPro" id="IPR022663">
    <property type="entry name" value="DapB_C"/>
</dbReference>
<feature type="binding site" evidence="13">
    <location>
        <position position="160"/>
    </location>
    <ligand>
        <name>(S)-2,3,4,5-tetrahydrodipicolinate</name>
        <dbReference type="ChEBI" id="CHEBI:16845"/>
    </ligand>
</feature>
<dbReference type="PANTHER" id="PTHR20836:SF0">
    <property type="entry name" value="4-HYDROXY-TETRAHYDRODIPICOLINATE REDUCTASE 1, CHLOROPLASTIC-RELATED"/>
    <property type="match status" value="1"/>
</dbReference>
<feature type="binding site" evidence="13">
    <location>
        <position position="37"/>
    </location>
    <ligand>
        <name>NAD(+)</name>
        <dbReference type="ChEBI" id="CHEBI:57540"/>
    </ligand>
</feature>
<feature type="binding site" evidence="13">
    <location>
        <begin position="11"/>
        <end position="16"/>
    </location>
    <ligand>
        <name>NAD(+)</name>
        <dbReference type="ChEBI" id="CHEBI:57540"/>
    </ligand>
</feature>
<reference evidence="16" key="1">
    <citation type="journal article" date="2020" name="mSystems">
        <title>Genome- and Community-Level Interaction Insights into Carbon Utilization and Element Cycling Functions of Hydrothermarchaeota in Hydrothermal Sediment.</title>
        <authorList>
            <person name="Zhou Z."/>
            <person name="Liu Y."/>
            <person name="Xu W."/>
            <person name="Pan J."/>
            <person name="Luo Z.H."/>
            <person name="Li M."/>
        </authorList>
    </citation>
    <scope>NUCLEOTIDE SEQUENCE [LARGE SCALE GENOMIC DNA]</scope>
    <source>
        <strain evidence="16">SpSt-243</strain>
    </source>
</reference>
<dbReference type="InterPro" id="IPR022664">
    <property type="entry name" value="DapB_N_CS"/>
</dbReference>
<dbReference type="PIRSF" id="PIRSF000161">
    <property type="entry name" value="DHPR"/>
    <property type="match status" value="1"/>
</dbReference>
<evidence type="ECO:0000256" key="1">
    <source>
        <dbReference type="ARBA" id="ARBA00006642"/>
    </source>
</evidence>
<dbReference type="AlphaFoldDB" id="A0A7C1P7U9"/>
<evidence type="ECO:0000256" key="11">
    <source>
        <dbReference type="ARBA" id="ARBA00049080"/>
    </source>
</evidence>
<protein>
    <recommendedName>
        <fullName evidence="10 13">4-hydroxy-tetrahydrodipicolinate reductase</fullName>
        <shortName evidence="13">HTPA reductase</shortName>
        <ecNumber evidence="10 13">1.17.1.8</ecNumber>
    </recommendedName>
</protein>
<dbReference type="CDD" id="cd02274">
    <property type="entry name" value="DHDPR_N"/>
    <property type="match status" value="1"/>
</dbReference>
<dbReference type="Gene3D" id="3.40.50.720">
    <property type="entry name" value="NAD(P)-binding Rossmann-like Domain"/>
    <property type="match status" value="1"/>
</dbReference>
<comment type="pathway">
    <text evidence="9 13">Amino-acid biosynthesis; L-lysine biosynthesis via DAP pathway; (S)-tetrahydrodipicolinate from L-aspartate: step 4/4.</text>
</comment>
<dbReference type="EMBL" id="DSKI01000596">
    <property type="protein sequence ID" value="HEB44329.1"/>
    <property type="molecule type" value="Genomic_DNA"/>
</dbReference>
<feature type="active site" description="Proton donor" evidence="13">
    <location>
        <position position="163"/>
    </location>
</feature>
<sequence>MNTPMKLVVVGAAGRMGKTLIKLISETEGLVLHAAVERAGSAALGQDAGELAGVPKLGVAVTDDPLAAFVHADGVIDFTTPASTVEFAALAAQARIVHVIGTTGCLPEHEEKIDAAARHARVVKSGNMSLGVNLLSVLIKQAAQALDAAGWDIEVLEMHHKHKVDAPSGTALLLGEAAAEGRGISLADHSVRVRDGHTGPREEGSIGFATLRGGSVIGEHQVLFASEGEMVTLSHSATDRSLFARGALKAAIWARDQKPGRYTMLDVLGLNSTP</sequence>
<dbReference type="GO" id="GO:0019877">
    <property type="term" value="P:diaminopimelate biosynthetic process"/>
    <property type="evidence" value="ECO:0007669"/>
    <property type="project" value="UniProtKB-UniRule"/>
</dbReference>
<feature type="domain" description="Dihydrodipicolinate reductase C-terminal" evidence="15">
    <location>
        <begin position="131"/>
        <end position="268"/>
    </location>
</feature>
<organism evidence="16">
    <name type="scientific">Agrobacterium albertimagni</name>
    <dbReference type="NCBI Taxonomy" id="147266"/>
    <lineage>
        <taxon>Bacteria</taxon>
        <taxon>Pseudomonadati</taxon>
        <taxon>Pseudomonadota</taxon>
        <taxon>Alphaproteobacteria</taxon>
        <taxon>Hyphomicrobiales</taxon>
        <taxon>Rhizobiaceae</taxon>
        <taxon>Rhizobium/Agrobacterium group</taxon>
        <taxon>Agrobacterium</taxon>
    </lineage>
</organism>
<feature type="binding site" evidence="13">
    <location>
        <position position="38"/>
    </location>
    <ligand>
        <name>NADP(+)</name>
        <dbReference type="ChEBI" id="CHEBI:58349"/>
    </ligand>
</feature>
<dbReference type="GO" id="GO:0009089">
    <property type="term" value="P:lysine biosynthetic process via diaminopimelate"/>
    <property type="evidence" value="ECO:0007669"/>
    <property type="project" value="UniProtKB-UniRule"/>
</dbReference>
<evidence type="ECO:0000313" key="16">
    <source>
        <dbReference type="EMBL" id="HEB44329.1"/>
    </source>
</evidence>
<accession>A0A7C1P7U9</accession>
<comment type="caution">
    <text evidence="16">The sequence shown here is derived from an EMBL/GenBank/DDBJ whole genome shotgun (WGS) entry which is preliminary data.</text>
</comment>
<evidence type="ECO:0000256" key="10">
    <source>
        <dbReference type="ARBA" id="ARBA00038983"/>
    </source>
</evidence>
<dbReference type="InterPro" id="IPR000846">
    <property type="entry name" value="DapB_N"/>
</dbReference>
<evidence type="ECO:0000256" key="4">
    <source>
        <dbReference type="ARBA" id="ARBA00022857"/>
    </source>
</evidence>
<evidence type="ECO:0000256" key="8">
    <source>
        <dbReference type="ARBA" id="ARBA00023154"/>
    </source>
</evidence>
<dbReference type="EC" id="1.17.1.8" evidence="10 13"/>
<comment type="function">
    <text evidence="13">Catalyzes the conversion of 4-hydroxy-tetrahydrodipicolinate (HTPA) to tetrahydrodipicolinate.</text>
</comment>
<comment type="subcellular location">
    <subcellularLocation>
        <location evidence="13">Cytoplasm</location>
    </subcellularLocation>
</comment>
<dbReference type="GO" id="GO:0008839">
    <property type="term" value="F:4-hydroxy-tetrahydrodipicolinate reductase"/>
    <property type="evidence" value="ECO:0007669"/>
    <property type="project" value="UniProtKB-UniRule"/>
</dbReference>
<dbReference type="GO" id="GO:0051287">
    <property type="term" value="F:NAD binding"/>
    <property type="evidence" value="ECO:0007669"/>
    <property type="project" value="UniProtKB-UniRule"/>
</dbReference>
<comment type="similarity">
    <text evidence="1 13">Belongs to the DapB family.</text>
</comment>
<evidence type="ECO:0000256" key="2">
    <source>
        <dbReference type="ARBA" id="ARBA00022490"/>
    </source>
</evidence>
<feature type="active site" description="Proton donor/acceptor" evidence="13">
    <location>
        <position position="159"/>
    </location>
</feature>
<dbReference type="HAMAP" id="MF_00102">
    <property type="entry name" value="DapB"/>
    <property type="match status" value="1"/>
</dbReference>
<evidence type="ECO:0000256" key="13">
    <source>
        <dbReference type="HAMAP-Rule" id="MF_00102"/>
    </source>
</evidence>
<comment type="catalytic activity">
    <reaction evidence="12 13">
        <text>(S)-2,3,4,5-tetrahydrodipicolinate + NAD(+) + H2O = (2S,4S)-4-hydroxy-2,3,4,5-tetrahydrodipicolinate + NADH + H(+)</text>
        <dbReference type="Rhea" id="RHEA:35323"/>
        <dbReference type="ChEBI" id="CHEBI:15377"/>
        <dbReference type="ChEBI" id="CHEBI:15378"/>
        <dbReference type="ChEBI" id="CHEBI:16845"/>
        <dbReference type="ChEBI" id="CHEBI:57540"/>
        <dbReference type="ChEBI" id="CHEBI:57945"/>
        <dbReference type="ChEBI" id="CHEBI:67139"/>
        <dbReference type="EC" id="1.17.1.8"/>
    </reaction>
</comment>
<dbReference type="Pfam" id="PF05173">
    <property type="entry name" value="DapB_C"/>
    <property type="match status" value="1"/>
</dbReference>
<evidence type="ECO:0000256" key="6">
    <source>
        <dbReference type="ARBA" id="ARBA00023002"/>
    </source>
</evidence>
<keyword evidence="3 13" id="KW-0028">Amino-acid biosynthesis</keyword>
<keyword evidence="2 13" id="KW-0963">Cytoplasm</keyword>
<evidence type="ECO:0000256" key="12">
    <source>
        <dbReference type="ARBA" id="ARBA00049396"/>
    </source>
</evidence>
<keyword evidence="6 13" id="KW-0560">Oxidoreductase</keyword>
<keyword evidence="4 13" id="KW-0521">NADP</keyword>
<dbReference type="GO" id="GO:0005829">
    <property type="term" value="C:cytosol"/>
    <property type="evidence" value="ECO:0007669"/>
    <property type="project" value="TreeGrafter"/>
</dbReference>
<dbReference type="UniPathway" id="UPA00034">
    <property type="reaction ID" value="UER00018"/>
</dbReference>
<dbReference type="FunFam" id="3.30.360.10:FF:000004">
    <property type="entry name" value="4-hydroxy-tetrahydrodipicolinate reductase"/>
    <property type="match status" value="1"/>
</dbReference>
<dbReference type="SUPFAM" id="SSF55347">
    <property type="entry name" value="Glyceraldehyde-3-phosphate dehydrogenase-like, C-terminal domain"/>
    <property type="match status" value="1"/>
</dbReference>
<dbReference type="NCBIfam" id="TIGR00036">
    <property type="entry name" value="dapB"/>
    <property type="match status" value="1"/>
</dbReference>
<keyword evidence="8 13" id="KW-0457">Lysine biosynthesis</keyword>
<keyword evidence="7 13" id="KW-0520">NAD</keyword>
<feature type="binding site" evidence="13">
    <location>
        <begin position="169"/>
        <end position="170"/>
    </location>
    <ligand>
        <name>(S)-2,3,4,5-tetrahydrodipicolinate</name>
        <dbReference type="ChEBI" id="CHEBI:16845"/>
    </ligand>
</feature>
<feature type="binding site" evidence="13">
    <location>
        <begin position="125"/>
        <end position="128"/>
    </location>
    <ligand>
        <name>NAD(+)</name>
        <dbReference type="ChEBI" id="CHEBI:57540"/>
    </ligand>
</feature>
<evidence type="ECO:0000259" key="15">
    <source>
        <dbReference type="Pfam" id="PF05173"/>
    </source>
</evidence>
<dbReference type="SUPFAM" id="SSF51735">
    <property type="entry name" value="NAD(P)-binding Rossmann-fold domains"/>
    <property type="match status" value="1"/>
</dbReference>
<proteinExistence type="inferred from homology"/>
<feature type="binding site" evidence="13">
    <location>
        <begin position="101"/>
        <end position="103"/>
    </location>
    <ligand>
        <name>NAD(+)</name>
        <dbReference type="ChEBI" id="CHEBI:57540"/>
    </ligand>
</feature>
<keyword evidence="5 13" id="KW-0220">Diaminopimelate biosynthesis</keyword>
<comment type="caution">
    <text evidence="13">Was originally thought to be a dihydrodipicolinate reductase (DHDPR), catalyzing the conversion of dihydrodipicolinate to tetrahydrodipicolinate. However, it was shown in E.coli that the substrate of the enzymatic reaction is not dihydrodipicolinate (DHDP) but in fact (2S,4S)-4-hydroxy-2,3,4,5-tetrahydrodipicolinic acid (HTPA), the product released by the DapA-catalyzed reaction.</text>
</comment>
<dbReference type="PROSITE" id="PS01298">
    <property type="entry name" value="DAPB"/>
    <property type="match status" value="1"/>
</dbReference>
<feature type="domain" description="Dihydrodipicolinate reductase N-terminal" evidence="14">
    <location>
        <begin position="5"/>
        <end position="128"/>
    </location>
</feature>
<dbReference type="GO" id="GO:0050661">
    <property type="term" value="F:NADP binding"/>
    <property type="evidence" value="ECO:0007669"/>
    <property type="project" value="UniProtKB-UniRule"/>
</dbReference>
<comment type="subunit">
    <text evidence="13">Homotetramer.</text>
</comment>
<dbReference type="Gene3D" id="3.30.360.10">
    <property type="entry name" value="Dihydrodipicolinate Reductase, domain 2"/>
    <property type="match status" value="1"/>
</dbReference>
<gene>
    <name evidence="13" type="primary">dapB</name>
    <name evidence="16" type="ORF">ENP70_11695</name>
</gene>
<dbReference type="Pfam" id="PF01113">
    <property type="entry name" value="DapB_N"/>
    <property type="match status" value="1"/>
</dbReference>
<evidence type="ECO:0000256" key="3">
    <source>
        <dbReference type="ARBA" id="ARBA00022605"/>
    </source>
</evidence>
<evidence type="ECO:0000256" key="5">
    <source>
        <dbReference type="ARBA" id="ARBA00022915"/>
    </source>
</evidence>
<dbReference type="InterPro" id="IPR023940">
    <property type="entry name" value="DHDPR_bac"/>
</dbReference>
<evidence type="ECO:0000259" key="14">
    <source>
        <dbReference type="Pfam" id="PF01113"/>
    </source>
</evidence>
<evidence type="ECO:0000256" key="7">
    <source>
        <dbReference type="ARBA" id="ARBA00023027"/>
    </source>
</evidence>
<comment type="catalytic activity">
    <reaction evidence="11 13">
        <text>(S)-2,3,4,5-tetrahydrodipicolinate + NADP(+) + H2O = (2S,4S)-4-hydroxy-2,3,4,5-tetrahydrodipicolinate + NADPH + H(+)</text>
        <dbReference type="Rhea" id="RHEA:35331"/>
        <dbReference type="ChEBI" id="CHEBI:15377"/>
        <dbReference type="ChEBI" id="CHEBI:15378"/>
        <dbReference type="ChEBI" id="CHEBI:16845"/>
        <dbReference type="ChEBI" id="CHEBI:57783"/>
        <dbReference type="ChEBI" id="CHEBI:58349"/>
        <dbReference type="ChEBI" id="CHEBI:67139"/>
        <dbReference type="EC" id="1.17.1.8"/>
    </reaction>
</comment>
<dbReference type="PANTHER" id="PTHR20836">
    <property type="entry name" value="DIHYDRODIPICOLINATE REDUCTASE"/>
    <property type="match status" value="1"/>
</dbReference>
<dbReference type="InterPro" id="IPR036291">
    <property type="entry name" value="NAD(P)-bd_dom_sf"/>
</dbReference>